<evidence type="ECO:0000313" key="3">
    <source>
        <dbReference type="EMBL" id="KAJ9556967.1"/>
    </source>
</evidence>
<proteinExistence type="predicted"/>
<evidence type="ECO:0000256" key="1">
    <source>
        <dbReference type="SAM" id="Coils"/>
    </source>
</evidence>
<feature type="coiled-coil region" evidence="1">
    <location>
        <begin position="97"/>
        <end position="180"/>
    </location>
</feature>
<gene>
    <name evidence="3" type="ORF">OSB04_011581</name>
</gene>
<keyword evidence="1" id="KW-0175">Coiled coil</keyword>
<sequence>MAEEECWYDDILLDSAHFTQVHYNLMASVEETINLHKETEETNEVSQTPSDSDLSDNDECSLEGQFLILKTEFDDLKEKIKFERARVIEFSNECELYKRLADDRELEKAEIRKEKAKLESQISEMKSALVNLESEKAEYMIKYEVCFQDRSESYAKIKQLEDLNIKRGQTQQTLKLLTNNLKDTRFYNPKMGLGLPEIDVLKKSPKGFPNRKTTTEISVQNFRIGNCTFSESEFTPFPNRKTLFSESENGLLIWGVAP</sequence>
<accession>A0AA38WDT8</accession>
<keyword evidence="4" id="KW-1185">Reference proteome</keyword>
<feature type="region of interest" description="Disordered" evidence="2">
    <location>
        <begin position="38"/>
        <end position="58"/>
    </location>
</feature>
<organism evidence="3 4">
    <name type="scientific">Centaurea solstitialis</name>
    <name type="common">yellow star-thistle</name>
    <dbReference type="NCBI Taxonomy" id="347529"/>
    <lineage>
        <taxon>Eukaryota</taxon>
        <taxon>Viridiplantae</taxon>
        <taxon>Streptophyta</taxon>
        <taxon>Embryophyta</taxon>
        <taxon>Tracheophyta</taxon>
        <taxon>Spermatophyta</taxon>
        <taxon>Magnoliopsida</taxon>
        <taxon>eudicotyledons</taxon>
        <taxon>Gunneridae</taxon>
        <taxon>Pentapetalae</taxon>
        <taxon>asterids</taxon>
        <taxon>campanulids</taxon>
        <taxon>Asterales</taxon>
        <taxon>Asteraceae</taxon>
        <taxon>Carduoideae</taxon>
        <taxon>Cardueae</taxon>
        <taxon>Centaureinae</taxon>
        <taxon>Centaurea</taxon>
    </lineage>
</organism>
<comment type="caution">
    <text evidence="3">The sequence shown here is derived from an EMBL/GenBank/DDBJ whole genome shotgun (WGS) entry which is preliminary data.</text>
</comment>
<reference evidence="3" key="1">
    <citation type="submission" date="2023-03" db="EMBL/GenBank/DDBJ databases">
        <title>Chromosome-scale reference genome and RAD-based genetic map of yellow starthistle (Centaurea solstitialis) reveal putative structural variation and QTLs associated with invader traits.</title>
        <authorList>
            <person name="Reatini B."/>
            <person name="Cang F.A."/>
            <person name="Jiang Q."/>
            <person name="Mckibben M.T.W."/>
            <person name="Barker M.S."/>
            <person name="Rieseberg L.H."/>
            <person name="Dlugosch K.M."/>
        </authorList>
    </citation>
    <scope>NUCLEOTIDE SEQUENCE</scope>
    <source>
        <strain evidence="3">CAN-66</strain>
        <tissue evidence="3">Leaf</tissue>
    </source>
</reference>
<dbReference type="AlphaFoldDB" id="A0AA38WDT8"/>
<dbReference type="Proteomes" id="UP001172457">
    <property type="component" value="Chromosome 3"/>
</dbReference>
<dbReference type="EMBL" id="JARYMX010000003">
    <property type="protein sequence ID" value="KAJ9556967.1"/>
    <property type="molecule type" value="Genomic_DNA"/>
</dbReference>
<evidence type="ECO:0000313" key="4">
    <source>
        <dbReference type="Proteomes" id="UP001172457"/>
    </source>
</evidence>
<name>A0AA38WDT8_9ASTR</name>
<protein>
    <submittedName>
        <fullName evidence="3">Uncharacterized protein</fullName>
    </submittedName>
</protein>
<evidence type="ECO:0000256" key="2">
    <source>
        <dbReference type="SAM" id="MobiDB-lite"/>
    </source>
</evidence>